<keyword evidence="1" id="KW-0812">Transmembrane</keyword>
<evidence type="ECO:0000256" key="1">
    <source>
        <dbReference type="SAM" id="Phobius"/>
    </source>
</evidence>
<dbReference type="InterPro" id="IPR008969">
    <property type="entry name" value="CarboxyPept-like_regulatory"/>
</dbReference>
<sequence>MYTYIMNLQKQLLRSIKLNRLCLYLALVIYNFSYSQSYTIIDSLSKEPIAYVNVLMIKDNSGFYSNEQGLFKLSNISLNDSISISCLGYKTILEKVKNLKDTIYLPPKFEQLDDINLSTKKPVIKKVGFKKNKLMWYPEADFQIGMLLKPAKNEKAFVNKITIRTNKSLSFYYKEHKKTPNYNSIIKLMLFSIKDNLPNKPLLTKPIIINCSEKSDKNIEVDLSEEFIIYDVEGLFIAVEMVGELDTNGNVIVKKVNRPGLVFSNIPSDDFSLAKLFAKPKSTEKWVLLDAKKMHEKRDFLLALELELTLYNE</sequence>
<dbReference type="AlphaFoldDB" id="A0A3N4N4L6"/>
<comment type="caution">
    <text evidence="2">The sequence shown here is derived from an EMBL/GenBank/DDBJ whole genome shotgun (WGS) entry which is preliminary data.</text>
</comment>
<feature type="transmembrane region" description="Helical" evidence="1">
    <location>
        <begin position="21"/>
        <end position="41"/>
    </location>
</feature>
<dbReference type="Proteomes" id="UP000270856">
    <property type="component" value="Unassembled WGS sequence"/>
</dbReference>
<accession>A0A3N4N4L6</accession>
<dbReference type="SUPFAM" id="SSF49464">
    <property type="entry name" value="Carboxypeptidase regulatory domain-like"/>
    <property type="match status" value="1"/>
</dbReference>
<protein>
    <recommendedName>
        <fullName evidence="4">Carboxypeptidase-like regulatory domain-containing protein</fullName>
    </recommendedName>
</protein>
<keyword evidence="1" id="KW-1133">Transmembrane helix</keyword>
<evidence type="ECO:0000313" key="2">
    <source>
        <dbReference type="EMBL" id="RPD91222.1"/>
    </source>
</evidence>
<dbReference type="EMBL" id="RPFJ01000074">
    <property type="protein sequence ID" value="RPD91222.1"/>
    <property type="molecule type" value="Genomic_DNA"/>
</dbReference>
<dbReference type="Pfam" id="PF13715">
    <property type="entry name" value="CarbopepD_reg_2"/>
    <property type="match status" value="1"/>
</dbReference>
<reference evidence="2 3" key="1">
    <citation type="submission" date="2018-11" db="EMBL/GenBank/DDBJ databases">
        <title>Aureibaculum marinum gen. nov., sp. nov., a member of the family Flavobacteriaceae isolated from the Bohai Sea.</title>
        <authorList>
            <person name="Ji X."/>
        </authorList>
    </citation>
    <scope>NUCLEOTIDE SEQUENCE [LARGE SCALE GENOMIC DNA]</scope>
    <source>
        <strain evidence="2 3">BH-SD17</strain>
    </source>
</reference>
<proteinExistence type="predicted"/>
<keyword evidence="1" id="KW-0472">Membrane</keyword>
<keyword evidence="3" id="KW-1185">Reference proteome</keyword>
<dbReference type="OrthoDB" id="983143at2"/>
<name>A0A3N4N4L6_9FLAO</name>
<evidence type="ECO:0000313" key="3">
    <source>
        <dbReference type="Proteomes" id="UP000270856"/>
    </source>
</evidence>
<gene>
    <name evidence="2" type="ORF">EGM88_14895</name>
</gene>
<organism evidence="2 3">
    <name type="scientific">Aureibaculum marinum</name>
    <dbReference type="NCBI Taxonomy" id="2487930"/>
    <lineage>
        <taxon>Bacteria</taxon>
        <taxon>Pseudomonadati</taxon>
        <taxon>Bacteroidota</taxon>
        <taxon>Flavobacteriia</taxon>
        <taxon>Flavobacteriales</taxon>
        <taxon>Flavobacteriaceae</taxon>
        <taxon>Aureibaculum</taxon>
    </lineage>
</organism>
<evidence type="ECO:0008006" key="4">
    <source>
        <dbReference type="Google" id="ProtNLM"/>
    </source>
</evidence>